<evidence type="ECO:0000313" key="14">
    <source>
        <dbReference type="Proteomes" id="UP000188354"/>
    </source>
</evidence>
<dbReference type="InterPro" id="IPR013766">
    <property type="entry name" value="Thioredoxin_domain"/>
</dbReference>
<dbReference type="InterPro" id="IPR036249">
    <property type="entry name" value="Thioredoxin-like_sf"/>
</dbReference>
<keyword evidence="6" id="KW-0677">Repeat</keyword>
<feature type="domain" description="Thioredoxin" evidence="12">
    <location>
        <begin position="349"/>
        <end position="465"/>
    </location>
</feature>
<dbReference type="GO" id="GO:0003756">
    <property type="term" value="F:protein disulfide isomerase activity"/>
    <property type="evidence" value="ECO:0007669"/>
    <property type="project" value="UniProtKB-EC"/>
</dbReference>
<keyword evidence="10" id="KW-0676">Redox-active center</keyword>
<evidence type="ECO:0000259" key="12">
    <source>
        <dbReference type="PROSITE" id="PS51352"/>
    </source>
</evidence>
<dbReference type="SUPFAM" id="SSF52833">
    <property type="entry name" value="Thioredoxin-like"/>
    <property type="match status" value="3"/>
</dbReference>
<evidence type="ECO:0000256" key="11">
    <source>
        <dbReference type="RuleBase" id="RU004208"/>
    </source>
</evidence>
<keyword evidence="8" id="KW-1015">Disulfide bond</keyword>
<dbReference type="STRING" id="3871.A0A4P1R7P4"/>
<keyword evidence="7" id="KW-0256">Endoplasmic reticulum</keyword>
<evidence type="ECO:0000256" key="4">
    <source>
        <dbReference type="ARBA" id="ARBA00012723"/>
    </source>
</evidence>
<comment type="similarity">
    <text evidence="3 11">Belongs to the protein disulfide isomerase family.</text>
</comment>
<evidence type="ECO:0000256" key="10">
    <source>
        <dbReference type="ARBA" id="ARBA00023284"/>
    </source>
</evidence>
<evidence type="ECO:0000256" key="1">
    <source>
        <dbReference type="ARBA" id="ARBA00001182"/>
    </source>
</evidence>
<protein>
    <recommendedName>
        <fullName evidence="4">protein disulfide-isomerase</fullName>
        <ecNumber evidence="4">5.3.4.1</ecNumber>
    </recommendedName>
</protein>
<dbReference type="PROSITE" id="PS00194">
    <property type="entry name" value="THIOREDOXIN_1"/>
    <property type="match status" value="2"/>
</dbReference>
<dbReference type="Gene3D" id="3.40.30.10">
    <property type="entry name" value="Glutaredoxin"/>
    <property type="match status" value="2"/>
</dbReference>
<evidence type="ECO:0000256" key="5">
    <source>
        <dbReference type="ARBA" id="ARBA00022729"/>
    </source>
</evidence>
<dbReference type="InterPro" id="IPR005788">
    <property type="entry name" value="PDI_thioredoxin-like_dom"/>
</dbReference>
<dbReference type="GO" id="GO:0005788">
    <property type="term" value="C:endoplasmic reticulum lumen"/>
    <property type="evidence" value="ECO:0007669"/>
    <property type="project" value="UniProtKB-SubCell"/>
</dbReference>
<evidence type="ECO:0000256" key="8">
    <source>
        <dbReference type="ARBA" id="ARBA00023157"/>
    </source>
</evidence>
<gene>
    <name evidence="13" type="ORF">TanjilG_00692</name>
</gene>
<keyword evidence="9" id="KW-0413">Isomerase</keyword>
<dbReference type="Pfam" id="PF24541">
    <property type="entry name" value="Thioredox_PDIA6_C"/>
    <property type="match status" value="1"/>
</dbReference>
<dbReference type="Gramene" id="OIW04132">
    <property type="protein sequence ID" value="OIW04132"/>
    <property type="gene ID" value="TanjilG_00692"/>
</dbReference>
<evidence type="ECO:0000256" key="2">
    <source>
        <dbReference type="ARBA" id="ARBA00004319"/>
    </source>
</evidence>
<dbReference type="EC" id="5.3.4.1" evidence="4"/>
<dbReference type="Proteomes" id="UP000188354">
    <property type="component" value="Chromosome LG09"/>
</dbReference>
<dbReference type="GO" id="GO:0034976">
    <property type="term" value="P:response to endoplasmic reticulum stress"/>
    <property type="evidence" value="ECO:0007669"/>
    <property type="project" value="TreeGrafter"/>
</dbReference>
<dbReference type="PROSITE" id="PS51352">
    <property type="entry name" value="THIOREDOXIN_2"/>
    <property type="match status" value="2"/>
</dbReference>
<sequence>MMERLRSSILSSPKLQRKARNSWVAVKDTYFLTKDTFEKHRVVFTVGTSIASVATAWFGYTLRHLHDSKVDERLRSIESAMKNNSNLEHSEIKDIVGPGGSCSIPACVATAGTTLIIGYGLGWRGGIWYATKKFKREQMKMLGQIKPGRWQLLGKIKPRVGQLLRRPLTRSKVPDATVKASETIMKGAPTVHTPEKFHYLPTPNDLPLFMSYGGAGALSDVKDVQLLLESLKHQEGDRLVVLNSNGIVLVEFFAPWCGHCKALTPTWEKAATVLKGVATVAALDADAHQSLAQEYGIRGFPTIKVFSPGKPPVDYQGARDVKPIAEYALKQVKALLKDRLNGKASGGSSNEKKEETKASVELNSGNFDELVLKSKELWIVEFFAPWCGHCKKLAPEWKKAANNLKGKAKLGHVDCDAEKSLMSRFNVQGFPTILMFGADKDTPIPYEGARTASAIESFALEQLETNVAPPEVTELYGPDVMEEKCGSAAICFVAFLPDILDSKAAGRNIYLQQLLSVAEKFKRSPYRQVTKISRLSFYALRVSLSKQPELEKHVGVGGYGYPALVALNIKKGVYAPLKSAFELEHVIEFVKEAGRGGKGNLPLEGTPTIVKTEPWDGKDGEIIEEDEFSLEELLGEETSSKDEL</sequence>
<name>A0A4P1R7P4_LUPAN</name>
<keyword evidence="5" id="KW-0732">Signal</keyword>
<evidence type="ECO:0000256" key="7">
    <source>
        <dbReference type="ARBA" id="ARBA00022824"/>
    </source>
</evidence>
<dbReference type="InterPro" id="IPR057305">
    <property type="entry name" value="Thioredox_PDIA6_C"/>
</dbReference>
<accession>A0A4P1R7P4</accession>
<organism evidence="13 14">
    <name type="scientific">Lupinus angustifolius</name>
    <name type="common">Narrow-leaved blue lupine</name>
    <dbReference type="NCBI Taxonomy" id="3871"/>
    <lineage>
        <taxon>Eukaryota</taxon>
        <taxon>Viridiplantae</taxon>
        <taxon>Streptophyta</taxon>
        <taxon>Embryophyta</taxon>
        <taxon>Tracheophyta</taxon>
        <taxon>Spermatophyta</taxon>
        <taxon>Magnoliopsida</taxon>
        <taxon>eudicotyledons</taxon>
        <taxon>Gunneridae</taxon>
        <taxon>Pentapetalae</taxon>
        <taxon>rosids</taxon>
        <taxon>fabids</taxon>
        <taxon>Fabales</taxon>
        <taxon>Fabaceae</taxon>
        <taxon>Papilionoideae</taxon>
        <taxon>50 kb inversion clade</taxon>
        <taxon>genistoids sensu lato</taxon>
        <taxon>core genistoids</taxon>
        <taxon>Genisteae</taxon>
        <taxon>Lupinus</taxon>
    </lineage>
</organism>
<comment type="catalytic activity">
    <reaction evidence="1">
        <text>Catalyzes the rearrangement of -S-S- bonds in proteins.</text>
        <dbReference type="EC" id="5.3.4.1"/>
    </reaction>
</comment>
<keyword evidence="14" id="KW-1185">Reference proteome</keyword>
<dbReference type="PRINTS" id="PR00421">
    <property type="entry name" value="THIOREDOXIN"/>
</dbReference>
<reference evidence="13 14" key="1">
    <citation type="journal article" date="2017" name="Plant Biotechnol. J.">
        <title>A comprehensive draft genome sequence for lupin (Lupinus angustifolius), an emerging health food: insights into plant-microbe interactions and legume evolution.</title>
        <authorList>
            <person name="Hane J.K."/>
            <person name="Ming Y."/>
            <person name="Kamphuis L.G."/>
            <person name="Nelson M.N."/>
            <person name="Garg G."/>
            <person name="Atkins C.A."/>
            <person name="Bayer P.E."/>
            <person name="Bravo A."/>
            <person name="Bringans S."/>
            <person name="Cannon S."/>
            <person name="Edwards D."/>
            <person name="Foley R."/>
            <person name="Gao L.L."/>
            <person name="Harrison M.J."/>
            <person name="Huang W."/>
            <person name="Hurgobin B."/>
            <person name="Li S."/>
            <person name="Liu C.W."/>
            <person name="McGrath A."/>
            <person name="Morahan G."/>
            <person name="Murray J."/>
            <person name="Weller J."/>
            <person name="Jian J."/>
            <person name="Singh K.B."/>
        </authorList>
    </citation>
    <scope>NUCLEOTIDE SEQUENCE [LARGE SCALE GENOMIC DNA]</scope>
    <source>
        <strain evidence="14">cv. Tanjil</strain>
        <tissue evidence="13">Whole plant</tissue>
    </source>
</reference>
<dbReference type="AlphaFoldDB" id="A0A4P1R7P4"/>
<comment type="subcellular location">
    <subcellularLocation>
        <location evidence="2">Endoplasmic reticulum lumen</location>
    </subcellularLocation>
</comment>
<dbReference type="NCBIfam" id="TIGR01126">
    <property type="entry name" value="pdi_dom"/>
    <property type="match status" value="1"/>
</dbReference>
<evidence type="ECO:0000256" key="6">
    <source>
        <dbReference type="ARBA" id="ARBA00022737"/>
    </source>
</evidence>
<evidence type="ECO:0000313" key="13">
    <source>
        <dbReference type="EMBL" id="OIW04132.1"/>
    </source>
</evidence>
<dbReference type="GO" id="GO:0015035">
    <property type="term" value="F:protein-disulfide reductase activity"/>
    <property type="evidence" value="ECO:0007669"/>
    <property type="project" value="TreeGrafter"/>
</dbReference>
<feature type="domain" description="Thioredoxin" evidence="12">
    <location>
        <begin position="167"/>
        <end position="337"/>
    </location>
</feature>
<dbReference type="CDD" id="cd03001">
    <property type="entry name" value="PDI_a_P5"/>
    <property type="match status" value="2"/>
</dbReference>
<dbReference type="PANTHER" id="PTHR45815">
    <property type="entry name" value="PROTEIN DISULFIDE-ISOMERASE A6"/>
    <property type="match status" value="1"/>
</dbReference>
<proteinExistence type="inferred from homology"/>
<dbReference type="EMBL" id="CM007369">
    <property type="protein sequence ID" value="OIW04132.1"/>
    <property type="molecule type" value="Genomic_DNA"/>
</dbReference>
<dbReference type="PANTHER" id="PTHR45815:SF3">
    <property type="entry name" value="PROTEIN DISULFIDE-ISOMERASE A6"/>
    <property type="match status" value="1"/>
</dbReference>
<dbReference type="InterPro" id="IPR017937">
    <property type="entry name" value="Thioredoxin_CS"/>
</dbReference>
<dbReference type="Pfam" id="PF00085">
    <property type="entry name" value="Thioredoxin"/>
    <property type="match status" value="2"/>
</dbReference>
<evidence type="ECO:0000256" key="9">
    <source>
        <dbReference type="ARBA" id="ARBA00023235"/>
    </source>
</evidence>
<evidence type="ECO:0000256" key="3">
    <source>
        <dbReference type="ARBA" id="ARBA00006347"/>
    </source>
</evidence>